<dbReference type="OrthoDB" id="10004862at2759"/>
<keyword evidence="3" id="KW-1185">Reference proteome</keyword>
<sequence length="309" mass="33749">METTMICCLELSVGRLAETAVTKPIPSSLYDDSVEAPTNGLSLLSIMRKMYDSETLKPIMPYQPDALLSTRMKEALTDARAEEICKLAAQWHVNASLSPSELDTRVEEVFWLATLLMAATGKPGRKPRLDFFLMHIVTSALFIPSLVRALPDPSHRTCLLRVTVPIILLIVLVRGRPRIDCALVMSYTAVPRPPRAAATSKDEPVADTNPWLAIVDDSIHAQDAHIVKTIRTLFYAAQRYGETLPGGVPGAYDAEGNEALKGAGALDGTLFIRVAGVVMDTLGWVTHGQKEGNWDRSALGWDAAWDAPD</sequence>
<dbReference type="PANTHER" id="PTHR35870:SF1">
    <property type="entry name" value="PROTEIN, PUTATIVE (AFU_ORTHOLOGUE AFUA_5G03330)-RELATED"/>
    <property type="match status" value="1"/>
</dbReference>
<gene>
    <name evidence="2" type="ORF">EW145_g6208</name>
</gene>
<evidence type="ECO:0000313" key="2">
    <source>
        <dbReference type="EMBL" id="THH03501.1"/>
    </source>
</evidence>
<organism evidence="2 3">
    <name type="scientific">Phellinidium pouzarii</name>
    <dbReference type="NCBI Taxonomy" id="167371"/>
    <lineage>
        <taxon>Eukaryota</taxon>
        <taxon>Fungi</taxon>
        <taxon>Dikarya</taxon>
        <taxon>Basidiomycota</taxon>
        <taxon>Agaricomycotina</taxon>
        <taxon>Agaricomycetes</taxon>
        <taxon>Hymenochaetales</taxon>
        <taxon>Hymenochaetaceae</taxon>
        <taxon>Phellinidium</taxon>
    </lineage>
</organism>
<dbReference type="Pfam" id="PF14027">
    <property type="entry name" value="Questin_oxidase"/>
    <property type="match status" value="1"/>
</dbReference>
<dbReference type="GO" id="GO:0016491">
    <property type="term" value="F:oxidoreductase activity"/>
    <property type="evidence" value="ECO:0007669"/>
    <property type="project" value="UniProtKB-KW"/>
</dbReference>
<accession>A0A4S4KYH6</accession>
<reference evidence="2 3" key="1">
    <citation type="submission" date="2019-02" db="EMBL/GenBank/DDBJ databases">
        <title>Genome sequencing of the rare red list fungi Phellinidium pouzarii.</title>
        <authorList>
            <person name="Buettner E."/>
            <person name="Kellner H."/>
        </authorList>
    </citation>
    <scope>NUCLEOTIDE SEQUENCE [LARGE SCALE GENOMIC DNA]</scope>
    <source>
        <strain evidence="2 3">DSM 108285</strain>
    </source>
</reference>
<dbReference type="InterPro" id="IPR025337">
    <property type="entry name" value="Questin_oxidase-like"/>
</dbReference>
<keyword evidence="1" id="KW-0560">Oxidoreductase</keyword>
<name>A0A4S4KYH6_9AGAM</name>
<evidence type="ECO:0000256" key="1">
    <source>
        <dbReference type="ARBA" id="ARBA00023002"/>
    </source>
</evidence>
<proteinExistence type="predicted"/>
<comment type="caution">
    <text evidence="2">The sequence shown here is derived from an EMBL/GenBank/DDBJ whole genome shotgun (WGS) entry which is preliminary data.</text>
</comment>
<dbReference type="AlphaFoldDB" id="A0A4S4KYH6"/>
<dbReference type="Proteomes" id="UP000308199">
    <property type="component" value="Unassembled WGS sequence"/>
</dbReference>
<protein>
    <submittedName>
        <fullName evidence="2">Uncharacterized protein</fullName>
    </submittedName>
</protein>
<dbReference type="EMBL" id="SGPK01000446">
    <property type="protein sequence ID" value="THH03501.1"/>
    <property type="molecule type" value="Genomic_DNA"/>
</dbReference>
<dbReference type="PANTHER" id="PTHR35870">
    <property type="entry name" value="PROTEIN, PUTATIVE (AFU_ORTHOLOGUE AFUA_5G03330)-RELATED"/>
    <property type="match status" value="1"/>
</dbReference>
<evidence type="ECO:0000313" key="3">
    <source>
        <dbReference type="Proteomes" id="UP000308199"/>
    </source>
</evidence>